<dbReference type="SMART" id="SM00353">
    <property type="entry name" value="HLH"/>
    <property type="match status" value="1"/>
</dbReference>
<feature type="compositionally biased region" description="Basic residues" evidence="5">
    <location>
        <begin position="187"/>
        <end position="197"/>
    </location>
</feature>
<protein>
    <submittedName>
        <fullName evidence="7">Transcription factor bHLH57</fullName>
    </submittedName>
</protein>
<evidence type="ECO:0000256" key="5">
    <source>
        <dbReference type="SAM" id="MobiDB-lite"/>
    </source>
</evidence>
<keyword evidence="2" id="KW-0805">Transcription regulation</keyword>
<keyword evidence="3" id="KW-0238">DNA-binding</keyword>
<dbReference type="InterPro" id="IPR044283">
    <property type="entry name" value="FAMA/SPEECHLESS/MUTE-like"/>
</dbReference>
<reference evidence="7" key="1">
    <citation type="submission" date="2015-07" db="EMBL/GenBank/DDBJ databases">
        <title>Transcriptome Assembly of Anthurium amnicola.</title>
        <authorList>
            <person name="Suzuki J."/>
        </authorList>
    </citation>
    <scope>NUCLEOTIDE SEQUENCE</scope>
</reference>
<comment type="similarity">
    <text evidence="1">Belongs to the bHLH protein family.</text>
</comment>
<dbReference type="GO" id="GO:0003677">
    <property type="term" value="F:DNA binding"/>
    <property type="evidence" value="ECO:0007669"/>
    <property type="project" value="UniProtKB-KW"/>
</dbReference>
<dbReference type="GO" id="GO:0005634">
    <property type="term" value="C:nucleus"/>
    <property type="evidence" value="ECO:0007669"/>
    <property type="project" value="TreeGrafter"/>
</dbReference>
<evidence type="ECO:0000259" key="6">
    <source>
        <dbReference type="PROSITE" id="PS50888"/>
    </source>
</evidence>
<evidence type="ECO:0000256" key="4">
    <source>
        <dbReference type="ARBA" id="ARBA00023163"/>
    </source>
</evidence>
<organism evidence="7">
    <name type="scientific">Anthurium amnicola</name>
    <dbReference type="NCBI Taxonomy" id="1678845"/>
    <lineage>
        <taxon>Eukaryota</taxon>
        <taxon>Viridiplantae</taxon>
        <taxon>Streptophyta</taxon>
        <taxon>Embryophyta</taxon>
        <taxon>Tracheophyta</taxon>
        <taxon>Spermatophyta</taxon>
        <taxon>Magnoliopsida</taxon>
        <taxon>Liliopsida</taxon>
        <taxon>Araceae</taxon>
        <taxon>Pothoideae</taxon>
        <taxon>Potheae</taxon>
        <taxon>Anthurium</taxon>
    </lineage>
</organism>
<name>A0A1D1YAK5_9ARAE</name>
<sequence>AAAAAAAMESLQWHINQMLFGEQMGTESMEQEGFVGLHGYDSCCMTSNPHHQMPFLHMLLEHQDPPAKPLEPSSFQLLLRLQEERVHHHQPQPHRQSQHPCDGEVDAWPKPKPRPLELESCVTHASESPSDAMEHHHHQQQEQRQQKRNRQQQPSACCKQEPIRATTPATQRSAPAAKGAAPASGEKRKRKRPRRPARNVEEVESQRMTHIAVERNRRKLMNDHLSCLRSLMPPSFVQRGDQASVIGGAIDFVKQLEQLLQSLLAERRTRGLPSTPGATSPFHDFFTSPQYATYTWPGAPSASPASSSSSVPCSLRVAKVEEEEAPGGGGETAGGVADVEATVVQTHVNLRVLTPRRPGQLLRAIAALEDLHLSVFHLNIASLGSSVFYCLNLKIEEECKLGSAGEIATAAHQIFSFIHSTC</sequence>
<evidence type="ECO:0000256" key="2">
    <source>
        <dbReference type="ARBA" id="ARBA00023015"/>
    </source>
</evidence>
<feature type="compositionally biased region" description="Basic and acidic residues" evidence="5">
    <location>
        <begin position="198"/>
        <end position="207"/>
    </location>
</feature>
<dbReference type="Pfam" id="PF00010">
    <property type="entry name" value="HLH"/>
    <property type="match status" value="1"/>
</dbReference>
<evidence type="ECO:0000313" key="7">
    <source>
        <dbReference type="EMBL" id="JAT51672.1"/>
    </source>
</evidence>
<feature type="non-terminal residue" evidence="7">
    <location>
        <position position="1"/>
    </location>
</feature>
<gene>
    <name evidence="7" type="primary">BHLH57_1</name>
    <name evidence="7" type="ORF">g.57686</name>
</gene>
<dbReference type="InterPro" id="IPR036638">
    <property type="entry name" value="HLH_DNA-bd_sf"/>
</dbReference>
<dbReference type="Gene3D" id="4.10.280.10">
    <property type="entry name" value="Helix-loop-helix DNA-binding domain"/>
    <property type="match status" value="1"/>
</dbReference>
<dbReference type="GO" id="GO:0046983">
    <property type="term" value="F:protein dimerization activity"/>
    <property type="evidence" value="ECO:0007669"/>
    <property type="project" value="InterPro"/>
</dbReference>
<proteinExistence type="inferred from homology"/>
<keyword evidence="4" id="KW-0804">Transcription</keyword>
<dbReference type="EMBL" id="GDJX01016264">
    <property type="protein sequence ID" value="JAT51672.1"/>
    <property type="molecule type" value="Transcribed_RNA"/>
</dbReference>
<feature type="region of interest" description="Disordered" evidence="5">
    <location>
        <begin position="86"/>
        <end position="207"/>
    </location>
</feature>
<dbReference type="GO" id="GO:0003700">
    <property type="term" value="F:DNA-binding transcription factor activity"/>
    <property type="evidence" value="ECO:0007669"/>
    <property type="project" value="InterPro"/>
</dbReference>
<dbReference type="InterPro" id="IPR011598">
    <property type="entry name" value="bHLH_dom"/>
</dbReference>
<dbReference type="SUPFAM" id="SSF47459">
    <property type="entry name" value="HLH, helix-loop-helix DNA-binding domain"/>
    <property type="match status" value="1"/>
</dbReference>
<feature type="compositionally biased region" description="Low complexity" evidence="5">
    <location>
        <begin position="173"/>
        <end position="184"/>
    </location>
</feature>
<accession>A0A1D1YAK5</accession>
<dbReference type="AlphaFoldDB" id="A0A1D1YAK5"/>
<dbReference type="GO" id="GO:0010052">
    <property type="term" value="P:guard cell differentiation"/>
    <property type="evidence" value="ECO:0007669"/>
    <property type="project" value="InterPro"/>
</dbReference>
<feature type="domain" description="BHLH" evidence="6">
    <location>
        <begin position="205"/>
        <end position="256"/>
    </location>
</feature>
<dbReference type="PANTHER" id="PTHR46684:SF16">
    <property type="entry name" value="TRANSCRIPTION FACTOR BHLH67-LIKE ISOFORM X2"/>
    <property type="match status" value="1"/>
</dbReference>
<dbReference type="PROSITE" id="PS50888">
    <property type="entry name" value="BHLH"/>
    <property type="match status" value="1"/>
</dbReference>
<dbReference type="PANTHER" id="PTHR46684">
    <property type="entry name" value="TRANSCRIPTION FACTOR FAMA"/>
    <property type="match status" value="1"/>
</dbReference>
<evidence type="ECO:0000256" key="1">
    <source>
        <dbReference type="ARBA" id="ARBA00005510"/>
    </source>
</evidence>
<evidence type="ECO:0000256" key="3">
    <source>
        <dbReference type="ARBA" id="ARBA00023125"/>
    </source>
</evidence>
<dbReference type="GO" id="GO:0045893">
    <property type="term" value="P:positive regulation of DNA-templated transcription"/>
    <property type="evidence" value="ECO:0007669"/>
    <property type="project" value="TreeGrafter"/>
</dbReference>